<evidence type="ECO:0000313" key="3">
    <source>
        <dbReference type="Proteomes" id="UP000515847"/>
    </source>
</evidence>
<dbReference type="Proteomes" id="UP000515847">
    <property type="component" value="Chromosome"/>
</dbReference>
<organism evidence="2 3">
    <name type="scientific">Thermanaerosceptrum fracticalcis</name>
    <dbReference type="NCBI Taxonomy" id="1712410"/>
    <lineage>
        <taxon>Bacteria</taxon>
        <taxon>Bacillati</taxon>
        <taxon>Bacillota</taxon>
        <taxon>Clostridia</taxon>
        <taxon>Eubacteriales</taxon>
        <taxon>Peptococcaceae</taxon>
        <taxon>Thermanaerosceptrum</taxon>
    </lineage>
</organism>
<gene>
    <name evidence="2" type="ORF">BR63_03260</name>
</gene>
<name>A0A7G6E015_THEFR</name>
<dbReference type="RefSeq" id="WP_034423046.1">
    <property type="nucleotide sequence ID" value="NZ_CP045798.1"/>
</dbReference>
<evidence type="ECO:0000256" key="1">
    <source>
        <dbReference type="SAM" id="Phobius"/>
    </source>
</evidence>
<keyword evidence="1" id="KW-0812">Transmembrane</keyword>
<evidence type="ECO:0000313" key="2">
    <source>
        <dbReference type="EMBL" id="QNB45419.1"/>
    </source>
</evidence>
<keyword evidence="1" id="KW-1133">Transmembrane helix</keyword>
<accession>A0A7G6E015</accession>
<dbReference type="AlphaFoldDB" id="A0A7G6E015"/>
<reference evidence="2 3" key="1">
    <citation type="journal article" date="2019" name="Front. Microbiol.">
        <title>Thermoanaerosceptrum fracticalcis gen. nov. sp. nov., a Novel Fumarate-Fermenting Microorganism From a Deep Fractured Carbonate Aquifer of the US Great Basin.</title>
        <authorList>
            <person name="Hamilton-Brehm S.D."/>
            <person name="Stewart L.E."/>
            <person name="Zavarin M."/>
            <person name="Caldwell M."/>
            <person name="Lawson P.A."/>
            <person name="Onstott T.C."/>
            <person name="Grzymski J."/>
            <person name="Neveux I."/>
            <person name="Lollar B.S."/>
            <person name="Russell C.E."/>
            <person name="Moser D.P."/>
        </authorList>
    </citation>
    <scope>NUCLEOTIDE SEQUENCE [LARGE SCALE GENOMIC DNA]</scope>
    <source>
        <strain evidence="2 3">DRI-13</strain>
    </source>
</reference>
<feature type="transmembrane region" description="Helical" evidence="1">
    <location>
        <begin position="12"/>
        <end position="32"/>
    </location>
</feature>
<keyword evidence="1" id="KW-0472">Membrane</keyword>
<proteinExistence type="predicted"/>
<keyword evidence="3" id="KW-1185">Reference proteome</keyword>
<protein>
    <submittedName>
        <fullName evidence="2">Uncharacterized protein</fullName>
    </submittedName>
</protein>
<dbReference type="EMBL" id="CP045798">
    <property type="protein sequence ID" value="QNB45419.1"/>
    <property type="molecule type" value="Genomic_DNA"/>
</dbReference>
<dbReference type="KEGG" id="tfr:BR63_03260"/>
<sequence>MKHAESQWGKDSVLLAFFQFLLILMSLVAAFLHQRIYRRFNPVTTRGLEIYTKASPIQKSPFQKLKNLFKKRDAKKIDLIVFDLGEEIEFKNK</sequence>